<protein>
    <recommendedName>
        <fullName evidence="1">Roadblock/LAMTOR2 domain-containing protein</fullName>
    </recommendedName>
</protein>
<dbReference type="Pfam" id="PF03259">
    <property type="entry name" value="Robl_LC7"/>
    <property type="match status" value="1"/>
</dbReference>
<proteinExistence type="predicted"/>
<dbReference type="PANTHER" id="PTHR36222">
    <property type="entry name" value="SERINE PROTEASE INHIBITOR RV3364C"/>
    <property type="match status" value="1"/>
</dbReference>
<gene>
    <name evidence="2" type="ordered locus">NFA_23520</name>
</gene>
<name>Q5YX92_NOCFA</name>
<dbReference type="SUPFAM" id="SSF103196">
    <property type="entry name" value="Roadblock/LC7 domain"/>
    <property type="match status" value="1"/>
</dbReference>
<dbReference type="SMART" id="SM00960">
    <property type="entry name" value="Robl_LC7"/>
    <property type="match status" value="1"/>
</dbReference>
<evidence type="ECO:0000313" key="2">
    <source>
        <dbReference type="EMBL" id="BAD57199.1"/>
    </source>
</evidence>
<dbReference type="STRING" id="247156.NFA_23520"/>
<organism evidence="2 3">
    <name type="scientific">Nocardia farcinica (strain IFM 10152)</name>
    <dbReference type="NCBI Taxonomy" id="247156"/>
    <lineage>
        <taxon>Bacteria</taxon>
        <taxon>Bacillati</taxon>
        <taxon>Actinomycetota</taxon>
        <taxon>Actinomycetes</taxon>
        <taxon>Mycobacteriales</taxon>
        <taxon>Nocardiaceae</taxon>
        <taxon>Nocardia</taxon>
    </lineage>
</organism>
<dbReference type="AlphaFoldDB" id="Q5YX92"/>
<dbReference type="Proteomes" id="UP000006820">
    <property type="component" value="Chromosome"/>
</dbReference>
<evidence type="ECO:0000313" key="3">
    <source>
        <dbReference type="Proteomes" id="UP000006820"/>
    </source>
</evidence>
<accession>Q5YX92</accession>
<feature type="domain" description="Roadblock/LAMTOR2" evidence="1">
    <location>
        <begin position="17"/>
        <end position="107"/>
    </location>
</feature>
<dbReference type="KEGG" id="nfa:NFA_23520"/>
<sequence>MMGTTNTAVTDSSNRLGWLLEDLSIPGVRFAVLLSDDGLRIAHSSGIARDDAERFAAAASGLRSLGKALGEFCGGPESGVRQNMTEYDDGMIFITAAGEGALLGVSTTTEIDVSLIAHRMNELAGRVGHELGSMPRQRTDSDLS</sequence>
<dbReference type="eggNOG" id="COG2018">
    <property type="taxonomic scope" value="Bacteria"/>
</dbReference>
<dbReference type="Gene3D" id="3.30.450.30">
    <property type="entry name" value="Dynein light chain 2a, cytoplasmic"/>
    <property type="match status" value="1"/>
</dbReference>
<dbReference type="PANTHER" id="PTHR36222:SF1">
    <property type="entry name" value="SERINE PROTEASE INHIBITOR RV3364C"/>
    <property type="match status" value="1"/>
</dbReference>
<reference evidence="2 3" key="1">
    <citation type="journal article" date="2004" name="Proc. Natl. Acad. Sci. U.S.A.">
        <title>The complete genomic sequence of Nocardia farcinica IFM 10152.</title>
        <authorList>
            <person name="Ishikawa J."/>
            <person name="Yamashita A."/>
            <person name="Mikami Y."/>
            <person name="Hoshino Y."/>
            <person name="Kurita H."/>
            <person name="Hotta K."/>
            <person name="Shiba T."/>
            <person name="Hattori M."/>
        </authorList>
    </citation>
    <scope>NUCLEOTIDE SEQUENCE [LARGE SCALE GENOMIC DNA]</scope>
    <source>
        <strain evidence="2 3">IFM 10152</strain>
    </source>
</reference>
<dbReference type="HOGENOM" id="CLU_094585_2_1_11"/>
<dbReference type="InterPro" id="IPR004942">
    <property type="entry name" value="Roadblock/LAMTOR2_dom"/>
</dbReference>
<dbReference type="InterPro" id="IPR053141">
    <property type="entry name" value="Mycobact_SerProt_Inhib_Rv3364c"/>
</dbReference>
<keyword evidence="3" id="KW-1185">Reference proteome</keyword>
<evidence type="ECO:0000259" key="1">
    <source>
        <dbReference type="SMART" id="SM00960"/>
    </source>
</evidence>
<dbReference type="EMBL" id="AP006618">
    <property type="protein sequence ID" value="BAD57199.1"/>
    <property type="molecule type" value="Genomic_DNA"/>
</dbReference>